<dbReference type="RefSeq" id="WP_036863442.1">
    <property type="nucleotide sequence ID" value="NZ_JRNS01000240.1"/>
</dbReference>
<dbReference type="EMBL" id="JRNS01000240">
    <property type="protein sequence ID" value="KGF50952.1"/>
    <property type="molecule type" value="Genomic_DNA"/>
</dbReference>
<keyword evidence="1" id="KW-1003">Cell membrane</keyword>
<evidence type="ECO:0000313" key="7">
    <source>
        <dbReference type="EMBL" id="KGF50952.1"/>
    </source>
</evidence>
<protein>
    <submittedName>
        <fullName evidence="7">Membrane protein</fullName>
    </submittedName>
</protein>
<evidence type="ECO:0000313" key="8">
    <source>
        <dbReference type="Proteomes" id="UP000029578"/>
    </source>
</evidence>
<feature type="domain" description="VWFA" evidence="6">
    <location>
        <begin position="92"/>
        <end position="290"/>
    </location>
</feature>
<gene>
    <name evidence="7" type="ORF">HMPREF0661_04180</name>
</gene>
<comment type="caution">
    <text evidence="7">The sequence shown here is derived from an EMBL/GenBank/DDBJ whole genome shotgun (WGS) entry which is preliminary data.</text>
</comment>
<dbReference type="AlphaFoldDB" id="A0A096C7P8"/>
<reference evidence="7 8" key="1">
    <citation type="submission" date="2014-07" db="EMBL/GenBank/DDBJ databases">
        <authorList>
            <person name="McCorrison J."/>
            <person name="Sanka R."/>
            <person name="Torralba M."/>
            <person name="Gillis M."/>
            <person name="Haft D.H."/>
            <person name="Methe B."/>
            <person name="Sutton G."/>
            <person name="Nelson K.E."/>
        </authorList>
    </citation>
    <scope>NUCLEOTIDE SEQUENCE [LARGE SCALE GENOMIC DNA]</scope>
    <source>
        <strain evidence="7 8">DNF00666</strain>
    </source>
</reference>
<dbReference type="SUPFAM" id="SSF53300">
    <property type="entry name" value="vWA-like"/>
    <property type="match status" value="1"/>
</dbReference>
<accession>A0A096C7P8</accession>
<dbReference type="PANTHER" id="PTHR22550:SF5">
    <property type="entry name" value="LEUCINE ZIPPER PROTEIN 4"/>
    <property type="match status" value="1"/>
</dbReference>
<evidence type="ECO:0000256" key="3">
    <source>
        <dbReference type="ARBA" id="ARBA00022989"/>
    </source>
</evidence>
<feature type="transmembrane region" description="Helical" evidence="5">
    <location>
        <begin position="6"/>
        <end position="26"/>
    </location>
</feature>
<keyword evidence="4 5" id="KW-0472">Membrane</keyword>
<dbReference type="InterPro" id="IPR024163">
    <property type="entry name" value="Aerotolerance_reg_N"/>
</dbReference>
<dbReference type="SMART" id="SM00327">
    <property type="entry name" value="VWA"/>
    <property type="match status" value="1"/>
</dbReference>
<organism evidence="7 8">
    <name type="scientific">Prevotella melaninogenica DNF00666</name>
    <dbReference type="NCBI Taxonomy" id="1401073"/>
    <lineage>
        <taxon>Bacteria</taxon>
        <taxon>Pseudomonadati</taxon>
        <taxon>Bacteroidota</taxon>
        <taxon>Bacteroidia</taxon>
        <taxon>Bacteroidales</taxon>
        <taxon>Prevotellaceae</taxon>
        <taxon>Prevotella</taxon>
    </lineage>
</organism>
<feature type="transmembrane region" description="Helical" evidence="5">
    <location>
        <begin position="55"/>
        <end position="74"/>
    </location>
</feature>
<evidence type="ECO:0000256" key="5">
    <source>
        <dbReference type="SAM" id="Phobius"/>
    </source>
</evidence>
<dbReference type="InterPro" id="IPR002035">
    <property type="entry name" value="VWF_A"/>
</dbReference>
<dbReference type="Pfam" id="PF07584">
    <property type="entry name" value="BatA"/>
    <property type="match status" value="1"/>
</dbReference>
<evidence type="ECO:0000256" key="4">
    <source>
        <dbReference type="ARBA" id="ARBA00023136"/>
    </source>
</evidence>
<evidence type="ECO:0000256" key="2">
    <source>
        <dbReference type="ARBA" id="ARBA00022692"/>
    </source>
</evidence>
<dbReference type="Gene3D" id="3.40.50.410">
    <property type="entry name" value="von Willebrand factor, type A domain"/>
    <property type="match status" value="1"/>
</dbReference>
<dbReference type="InterPro" id="IPR050768">
    <property type="entry name" value="UPF0353/GerABKA_families"/>
</dbReference>
<name>A0A096C7P8_9BACT</name>
<dbReference type="Proteomes" id="UP000029578">
    <property type="component" value="Unassembled WGS sequence"/>
</dbReference>
<feature type="transmembrane region" description="Helical" evidence="5">
    <location>
        <begin position="307"/>
        <end position="325"/>
    </location>
</feature>
<sequence>MFRFDNPIYLWLLLLIPLSVIIYLYSIRKHKQRLAKFGNPSLIHQLSPMTSKRRGWIKFVLVELVLLLLILIIARPQVGSRIATNKEREGIETIIALDISNSMLAEDVAPSRLEKSKLLVENLMNKFSEDKIGLIVFAGDAFVQLPITSDYVSAKMFLDNINPSLIGTQGTDIGKALQLSMNSFTPNSKVGKAIILITDGEDNEGGAEEMAKQAQSKGIRVFILGVGSTEGATIPMPDGCELKTSNGEVVKTRLNEEMCKQIATAGHGVYLHVTNSSMADAVLGRELNKLQKGKINNVVYSDFDEQFQALALLVVILLIIDVLLLERKRRW</sequence>
<dbReference type="PANTHER" id="PTHR22550">
    <property type="entry name" value="SPORE GERMINATION PROTEIN"/>
    <property type="match status" value="1"/>
</dbReference>
<evidence type="ECO:0000259" key="6">
    <source>
        <dbReference type="PROSITE" id="PS50234"/>
    </source>
</evidence>
<keyword evidence="3 5" id="KW-1133">Transmembrane helix</keyword>
<dbReference type="InterPro" id="IPR036465">
    <property type="entry name" value="vWFA_dom_sf"/>
</dbReference>
<dbReference type="PROSITE" id="PS50234">
    <property type="entry name" value="VWFA"/>
    <property type="match status" value="1"/>
</dbReference>
<dbReference type="Pfam" id="PF13519">
    <property type="entry name" value="VWA_2"/>
    <property type="match status" value="1"/>
</dbReference>
<evidence type="ECO:0000256" key="1">
    <source>
        <dbReference type="ARBA" id="ARBA00022475"/>
    </source>
</evidence>
<keyword evidence="2 5" id="KW-0812">Transmembrane</keyword>
<proteinExistence type="predicted"/>